<evidence type="ECO:0000256" key="7">
    <source>
        <dbReference type="ARBA" id="ARBA00023136"/>
    </source>
</evidence>
<dbReference type="RefSeq" id="WP_119812354.1">
    <property type="nucleotide sequence ID" value="NZ_QYUP01000148.1"/>
</dbReference>
<comment type="subcellular location">
    <subcellularLocation>
        <location evidence="2">Cell membrane</location>
        <topology evidence="2">Multi-pass membrane protein</topology>
    </subcellularLocation>
</comment>
<dbReference type="PROSITE" id="PS50850">
    <property type="entry name" value="MFS"/>
    <property type="match status" value="1"/>
</dbReference>
<evidence type="ECO:0000259" key="9">
    <source>
        <dbReference type="PROSITE" id="PS50850"/>
    </source>
</evidence>
<organism evidence="10 11">
    <name type="scientific">Massilia cavernae</name>
    <dbReference type="NCBI Taxonomy" id="2320864"/>
    <lineage>
        <taxon>Bacteria</taxon>
        <taxon>Pseudomonadati</taxon>
        <taxon>Pseudomonadota</taxon>
        <taxon>Betaproteobacteria</taxon>
        <taxon>Burkholderiales</taxon>
        <taxon>Oxalobacteraceae</taxon>
        <taxon>Telluria group</taxon>
        <taxon>Massilia</taxon>
    </lineage>
</organism>
<dbReference type="GO" id="GO:0022857">
    <property type="term" value="F:transmembrane transporter activity"/>
    <property type="evidence" value="ECO:0007669"/>
    <property type="project" value="InterPro"/>
</dbReference>
<dbReference type="InterPro" id="IPR001958">
    <property type="entry name" value="Tet-R_TetA/multi-R_MdtG-like"/>
</dbReference>
<dbReference type="OrthoDB" id="9764259at2"/>
<proteinExistence type="inferred from homology"/>
<dbReference type="Pfam" id="PF07690">
    <property type="entry name" value="MFS_1"/>
    <property type="match status" value="1"/>
</dbReference>
<keyword evidence="11" id="KW-1185">Reference proteome</keyword>
<dbReference type="InterPro" id="IPR036259">
    <property type="entry name" value="MFS_trans_sf"/>
</dbReference>
<dbReference type="PANTHER" id="PTHR43124:SF3">
    <property type="entry name" value="CHLORAMPHENICOL EFFLUX PUMP RV0191"/>
    <property type="match status" value="1"/>
</dbReference>
<accession>A0A418XG79</accession>
<dbReference type="GO" id="GO:0005886">
    <property type="term" value="C:plasma membrane"/>
    <property type="evidence" value="ECO:0007669"/>
    <property type="project" value="UniProtKB-SubCell"/>
</dbReference>
<dbReference type="SUPFAM" id="SSF103473">
    <property type="entry name" value="MFS general substrate transporter"/>
    <property type="match status" value="1"/>
</dbReference>
<evidence type="ECO:0000256" key="5">
    <source>
        <dbReference type="ARBA" id="ARBA00022692"/>
    </source>
</evidence>
<feature type="transmembrane region" description="Helical" evidence="8">
    <location>
        <begin position="142"/>
        <end position="165"/>
    </location>
</feature>
<evidence type="ECO:0000313" key="11">
    <source>
        <dbReference type="Proteomes" id="UP000284006"/>
    </source>
</evidence>
<feature type="transmembrane region" description="Helical" evidence="8">
    <location>
        <begin position="257"/>
        <end position="275"/>
    </location>
</feature>
<name>A0A418XG79_9BURK</name>
<comment type="function">
    <text evidence="1">Resistance to tetracycline by an active tetracycline efflux. This is an energy-dependent process that decreases the accumulation of the antibiotic in whole cells. This protein functions as a metal-tetracycline/H(+) antiporter.</text>
</comment>
<dbReference type="InterPro" id="IPR050189">
    <property type="entry name" value="MFS_Efflux_Transporters"/>
</dbReference>
<feature type="transmembrane region" description="Helical" evidence="8">
    <location>
        <begin position="171"/>
        <end position="191"/>
    </location>
</feature>
<evidence type="ECO:0000256" key="2">
    <source>
        <dbReference type="ARBA" id="ARBA00004651"/>
    </source>
</evidence>
<feature type="transmembrane region" description="Helical" evidence="8">
    <location>
        <begin position="372"/>
        <end position="388"/>
    </location>
</feature>
<feature type="transmembrane region" description="Helical" evidence="8">
    <location>
        <begin position="50"/>
        <end position="70"/>
    </location>
</feature>
<dbReference type="InterPro" id="IPR005829">
    <property type="entry name" value="Sugar_transporter_CS"/>
</dbReference>
<dbReference type="EMBL" id="QYUP01000148">
    <property type="protein sequence ID" value="RJG11457.1"/>
    <property type="molecule type" value="Genomic_DNA"/>
</dbReference>
<protein>
    <submittedName>
        <fullName evidence="10">MFS transporter</fullName>
    </submittedName>
</protein>
<evidence type="ECO:0000256" key="3">
    <source>
        <dbReference type="ARBA" id="ARBA00007520"/>
    </source>
</evidence>
<evidence type="ECO:0000256" key="1">
    <source>
        <dbReference type="ARBA" id="ARBA00003279"/>
    </source>
</evidence>
<sequence length="405" mass="42324">MQHALLIAAACLMALLSTVGAALPYPILPPLFASGVANGLNSFMDLPPKSLLGVALAINPLGLLIGSAVLGPLSDRFGRRPMMVLASLGAACGHGLSALALVAESYPLFLFARFATGLLEGRSAVARALLADHLSGQLRLRAMSWLNGAFYLGWLVGPLMAAATLGFGLTVPFWTAAAALLLSALLVALALPREAASTATTSWWQVARDQHSLNLLRHDELRRLFIVQLALTCGVTAFYEFYPLWLVEVAAYDARGIAWMTAAMCAVMTAVSLFGGRPSAIAPLRRASWNAMGVACAVGTVAAGNASFGMAAIILFGVPMSCYNAVVPGWCAERFGDHGQGAVMGLLSTTFCLANILMAVAGSLLALVDTRLVLGLGALLAAWASWRLQGWHGEMAASQASEAAR</sequence>
<keyword evidence="6 8" id="KW-1133">Transmembrane helix</keyword>
<gene>
    <name evidence="10" type="ORF">D3872_19370</name>
</gene>
<comment type="similarity">
    <text evidence="3">Belongs to the major facilitator superfamily. TCR/Tet family.</text>
</comment>
<feature type="transmembrane region" description="Helical" evidence="8">
    <location>
        <begin position="224"/>
        <end position="245"/>
    </location>
</feature>
<dbReference type="InterPro" id="IPR011701">
    <property type="entry name" value="MFS"/>
</dbReference>
<evidence type="ECO:0000313" key="10">
    <source>
        <dbReference type="EMBL" id="RJG11457.1"/>
    </source>
</evidence>
<keyword evidence="5 8" id="KW-0812">Transmembrane</keyword>
<evidence type="ECO:0000256" key="4">
    <source>
        <dbReference type="ARBA" id="ARBA00022475"/>
    </source>
</evidence>
<evidence type="ECO:0000256" key="6">
    <source>
        <dbReference type="ARBA" id="ARBA00022989"/>
    </source>
</evidence>
<dbReference type="Proteomes" id="UP000284006">
    <property type="component" value="Unassembled WGS sequence"/>
</dbReference>
<feature type="transmembrane region" description="Helical" evidence="8">
    <location>
        <begin position="343"/>
        <end position="366"/>
    </location>
</feature>
<dbReference type="PANTHER" id="PTHR43124">
    <property type="entry name" value="PURINE EFFLUX PUMP PBUE"/>
    <property type="match status" value="1"/>
</dbReference>
<feature type="domain" description="Major facilitator superfamily (MFS) profile" evidence="9">
    <location>
        <begin position="10"/>
        <end position="405"/>
    </location>
</feature>
<keyword evidence="4" id="KW-1003">Cell membrane</keyword>
<dbReference type="Gene3D" id="1.20.1250.20">
    <property type="entry name" value="MFS general substrate transporter like domains"/>
    <property type="match status" value="1"/>
</dbReference>
<reference evidence="10 11" key="1">
    <citation type="submission" date="2018-09" db="EMBL/GenBank/DDBJ databases">
        <authorList>
            <person name="Zhu H."/>
        </authorList>
    </citation>
    <scope>NUCLEOTIDE SEQUENCE [LARGE SCALE GENOMIC DNA]</scope>
    <source>
        <strain evidence="10 11">K1S02-61</strain>
    </source>
</reference>
<keyword evidence="7 8" id="KW-0472">Membrane</keyword>
<evidence type="ECO:0000256" key="8">
    <source>
        <dbReference type="SAM" id="Phobius"/>
    </source>
</evidence>
<comment type="caution">
    <text evidence="10">The sequence shown here is derived from an EMBL/GenBank/DDBJ whole genome shotgun (WGS) entry which is preliminary data.</text>
</comment>
<dbReference type="PRINTS" id="PR01035">
    <property type="entry name" value="TCRTETA"/>
</dbReference>
<dbReference type="AlphaFoldDB" id="A0A418XG79"/>
<dbReference type="InterPro" id="IPR020846">
    <property type="entry name" value="MFS_dom"/>
</dbReference>
<dbReference type="PROSITE" id="PS00216">
    <property type="entry name" value="SUGAR_TRANSPORT_1"/>
    <property type="match status" value="1"/>
</dbReference>